<gene>
    <name evidence="1" type="ORF">CCHR01_03842</name>
</gene>
<evidence type="ECO:0000313" key="2">
    <source>
        <dbReference type="Proteomes" id="UP001243330"/>
    </source>
</evidence>
<comment type="caution">
    <text evidence="1">The sequence shown here is derived from an EMBL/GenBank/DDBJ whole genome shotgun (WGS) entry which is preliminary data.</text>
</comment>
<sequence>MANFKPRFLSEPQLRRHEECAVENAKMADCWSGEQALFLTFNFSEQYKCRQYTLMPSLQMDIMTPVDKPTWPSSVDDDKKPLRQHCRRTIRMLEGTKCNKKVRPEPWYIRVDSNQTFELYSDDAMKKAQGIIDELSADYAAMCVVTHDIRHTTRALEIFDMKLPAKAVLVDLIKVLEHQTRDDGVPEELAAYTDDNIAVRNGRYDRKAGVSGGRLGMPYIRLLEIVGPAAEAHRRDFQKAEKEDTALKRIAGRLRNG</sequence>
<name>A0AAD9AVL3_9PEZI</name>
<dbReference type="AlphaFoldDB" id="A0AAD9AVL3"/>
<protein>
    <submittedName>
        <fullName evidence="1">Uncharacterized protein</fullName>
    </submittedName>
</protein>
<dbReference type="EMBL" id="JAQOWY010000053">
    <property type="protein sequence ID" value="KAK1853525.1"/>
    <property type="molecule type" value="Genomic_DNA"/>
</dbReference>
<keyword evidence="2" id="KW-1185">Reference proteome</keyword>
<proteinExistence type="predicted"/>
<organism evidence="1 2">
    <name type="scientific">Colletotrichum chrysophilum</name>
    <dbReference type="NCBI Taxonomy" id="1836956"/>
    <lineage>
        <taxon>Eukaryota</taxon>
        <taxon>Fungi</taxon>
        <taxon>Dikarya</taxon>
        <taxon>Ascomycota</taxon>
        <taxon>Pezizomycotina</taxon>
        <taxon>Sordariomycetes</taxon>
        <taxon>Hypocreomycetidae</taxon>
        <taxon>Glomerellales</taxon>
        <taxon>Glomerellaceae</taxon>
        <taxon>Colletotrichum</taxon>
        <taxon>Colletotrichum gloeosporioides species complex</taxon>
    </lineage>
</organism>
<reference evidence="1" key="1">
    <citation type="submission" date="2023-01" db="EMBL/GenBank/DDBJ databases">
        <title>Colletotrichum chrysophilum M932 genome sequence.</title>
        <authorList>
            <person name="Baroncelli R."/>
        </authorList>
    </citation>
    <scope>NUCLEOTIDE SEQUENCE</scope>
    <source>
        <strain evidence="1">M932</strain>
    </source>
</reference>
<dbReference type="Proteomes" id="UP001243330">
    <property type="component" value="Unassembled WGS sequence"/>
</dbReference>
<evidence type="ECO:0000313" key="1">
    <source>
        <dbReference type="EMBL" id="KAK1853525.1"/>
    </source>
</evidence>
<accession>A0AAD9AVL3</accession>